<name>A0A1A6A8Y2_9TREE</name>
<dbReference type="EMBL" id="CP144532">
    <property type="protein sequence ID" value="WWC59945.1"/>
    <property type="molecule type" value="Genomic_DNA"/>
</dbReference>
<accession>A0A1A6A8Y2</accession>
<protein>
    <submittedName>
        <fullName evidence="2">Uncharacterized protein</fullName>
    </submittedName>
</protein>
<reference evidence="3" key="3">
    <citation type="submission" date="2024-02" db="EMBL/GenBank/DDBJ databases">
        <title>Comparative genomics of Cryptococcus and Kwoniella reveals pathogenesis evolution and contrasting modes of karyotype evolution via chromosome fusion or intercentromeric recombination.</title>
        <authorList>
            <person name="Coelho M.A."/>
            <person name="David-Palma M."/>
            <person name="Shea T."/>
            <person name="Bowers K."/>
            <person name="McGinley-Smith S."/>
            <person name="Mohammad A.W."/>
            <person name="Gnirke A."/>
            <person name="Yurkov A.M."/>
            <person name="Nowrousian M."/>
            <person name="Sun S."/>
            <person name="Cuomo C.A."/>
            <person name="Heitman J."/>
        </authorList>
    </citation>
    <scope>NUCLEOTIDE SEQUENCE</scope>
    <source>
        <strain evidence="3">CBS 10117</strain>
    </source>
</reference>
<dbReference type="RefSeq" id="XP_018264356.1">
    <property type="nucleotide sequence ID" value="XM_018405862.1"/>
</dbReference>
<evidence type="ECO:0000313" key="2">
    <source>
        <dbReference type="EMBL" id="OBR86514.1"/>
    </source>
</evidence>
<organism evidence="2">
    <name type="scientific">Kwoniella dejecticola CBS 10117</name>
    <dbReference type="NCBI Taxonomy" id="1296121"/>
    <lineage>
        <taxon>Eukaryota</taxon>
        <taxon>Fungi</taxon>
        <taxon>Dikarya</taxon>
        <taxon>Basidiomycota</taxon>
        <taxon>Agaricomycotina</taxon>
        <taxon>Tremellomycetes</taxon>
        <taxon>Tremellales</taxon>
        <taxon>Cryptococcaceae</taxon>
        <taxon>Kwoniella</taxon>
    </lineage>
</organism>
<dbReference type="KEGG" id="kdj:28966221"/>
<reference evidence="2" key="1">
    <citation type="submission" date="2013-07" db="EMBL/GenBank/DDBJ databases">
        <title>The Genome Sequence of Cryptococcus dejecticola CBS10117.</title>
        <authorList>
            <consortium name="The Broad Institute Genome Sequencing Platform"/>
            <person name="Cuomo C."/>
            <person name="Litvintseva A."/>
            <person name="Chen Y."/>
            <person name="Heitman J."/>
            <person name="Sun S."/>
            <person name="Springer D."/>
            <person name="Dromer F."/>
            <person name="Young S.K."/>
            <person name="Zeng Q."/>
            <person name="Gargeya S."/>
            <person name="Fitzgerald M."/>
            <person name="Abouelleil A."/>
            <person name="Alvarado L."/>
            <person name="Berlin A.M."/>
            <person name="Chapman S.B."/>
            <person name="Dewar J."/>
            <person name="Goldberg J."/>
            <person name="Griggs A."/>
            <person name="Gujja S."/>
            <person name="Hansen M."/>
            <person name="Howarth C."/>
            <person name="Imamovic A."/>
            <person name="Larimer J."/>
            <person name="McCowan C."/>
            <person name="Murphy C."/>
            <person name="Pearson M."/>
            <person name="Priest M."/>
            <person name="Roberts A."/>
            <person name="Saif S."/>
            <person name="Shea T."/>
            <person name="Sykes S."/>
            <person name="Wortman J."/>
            <person name="Nusbaum C."/>
            <person name="Birren B."/>
        </authorList>
    </citation>
    <scope>NUCLEOTIDE SEQUENCE [LARGE SCALE GENOMIC DNA]</scope>
    <source>
        <strain evidence="2">CBS 10117</strain>
    </source>
</reference>
<sequence length="352" mass="39484">MTYKPSSPPPFAIRPEDRGPIVSNMDPSSSHSHPLIVCARTEDSQPHSQPHSSPETYVKSSRQLQDYQPHNEDINPFIEEQDENQASTKHQVEKQGIQSGTDVGIDEDHEPVFSDIKQENPSPSPSPTEIQSGTTSISLSASTSISNPKPKTKEEEEHLHLSGDTLCTPSKQHRRLPKFDSDSNSPQASDIDMDVDVDVDGDIDIDVEKVISAFDNKTIENINEAGREDTLVARLPSPPTPVPIPVPVPVPSGIRSPFKAIRPSITPVLRWTSLRLYDWTKIGSPRPEHGTLPIGSCPYRGAIQTDHRLTIPQYREVFKDDLHLDRCRLWGDVDRDDRDDRDHEVIYMGWDY</sequence>
<evidence type="ECO:0000256" key="1">
    <source>
        <dbReference type="SAM" id="MobiDB-lite"/>
    </source>
</evidence>
<feature type="compositionally biased region" description="Polar residues" evidence="1">
    <location>
        <begin position="58"/>
        <end position="68"/>
    </location>
</feature>
<gene>
    <name evidence="2" type="ORF">I303_02522</name>
    <name evidence="3" type="ORF">I303_102508</name>
</gene>
<feature type="compositionally biased region" description="Basic and acidic residues" evidence="1">
    <location>
        <begin position="151"/>
        <end position="161"/>
    </location>
</feature>
<dbReference type="Proteomes" id="UP000078595">
    <property type="component" value="Chromosome 3"/>
</dbReference>
<feature type="compositionally biased region" description="Low complexity" evidence="1">
    <location>
        <begin position="132"/>
        <end position="146"/>
    </location>
</feature>
<feature type="compositionally biased region" description="Pro residues" evidence="1">
    <location>
        <begin position="1"/>
        <end position="12"/>
    </location>
</feature>
<reference evidence="3" key="2">
    <citation type="submission" date="2013-07" db="EMBL/GenBank/DDBJ databases">
        <authorList>
            <consortium name="The Broad Institute Genome Sequencing Platform"/>
            <person name="Cuomo C."/>
            <person name="Litvintseva A."/>
            <person name="Chen Y."/>
            <person name="Heitman J."/>
            <person name="Sun S."/>
            <person name="Springer D."/>
            <person name="Dromer F."/>
            <person name="Young S.K."/>
            <person name="Zeng Q."/>
            <person name="Gargeya S."/>
            <person name="Fitzgerald M."/>
            <person name="Abouelleil A."/>
            <person name="Alvarado L."/>
            <person name="Berlin A.M."/>
            <person name="Chapman S.B."/>
            <person name="Dewar J."/>
            <person name="Goldberg J."/>
            <person name="Griggs A."/>
            <person name="Gujja S."/>
            <person name="Hansen M."/>
            <person name="Howarth C."/>
            <person name="Imamovic A."/>
            <person name="Larimer J."/>
            <person name="McCowan C."/>
            <person name="Murphy C."/>
            <person name="Pearson M."/>
            <person name="Priest M."/>
            <person name="Roberts A."/>
            <person name="Saif S."/>
            <person name="Shea T."/>
            <person name="Sykes S."/>
            <person name="Wortman J."/>
            <person name="Nusbaum C."/>
            <person name="Birren B."/>
        </authorList>
    </citation>
    <scope>NUCLEOTIDE SEQUENCE</scope>
    <source>
        <strain evidence="3">CBS 10117</strain>
    </source>
</reference>
<evidence type="ECO:0000313" key="3">
    <source>
        <dbReference type="EMBL" id="WWC59945.1"/>
    </source>
</evidence>
<dbReference type="VEuPathDB" id="FungiDB:I303_02522"/>
<feature type="region of interest" description="Disordered" evidence="1">
    <location>
        <begin position="1"/>
        <end position="193"/>
    </location>
</feature>
<keyword evidence="4" id="KW-1185">Reference proteome</keyword>
<dbReference type="GeneID" id="28966221"/>
<proteinExistence type="predicted"/>
<dbReference type="AlphaFoldDB" id="A0A1A6A8Y2"/>
<evidence type="ECO:0000313" key="4">
    <source>
        <dbReference type="Proteomes" id="UP000078595"/>
    </source>
</evidence>
<dbReference type="EMBL" id="KI894029">
    <property type="protein sequence ID" value="OBR86514.1"/>
    <property type="molecule type" value="Genomic_DNA"/>
</dbReference>